<gene>
    <name evidence="1" type="ORF">METZ01_LOCUS139518</name>
</gene>
<protein>
    <submittedName>
        <fullName evidence="1">Uncharacterized protein</fullName>
    </submittedName>
</protein>
<feature type="non-terminal residue" evidence="1">
    <location>
        <position position="292"/>
    </location>
</feature>
<dbReference type="AlphaFoldDB" id="A0A381ZC18"/>
<accession>A0A381ZC18</accession>
<organism evidence="1">
    <name type="scientific">marine metagenome</name>
    <dbReference type="NCBI Taxonomy" id="408172"/>
    <lineage>
        <taxon>unclassified sequences</taxon>
        <taxon>metagenomes</taxon>
        <taxon>ecological metagenomes</taxon>
    </lineage>
</organism>
<dbReference type="EMBL" id="UINC01020695">
    <property type="protein sequence ID" value="SVA86664.1"/>
    <property type="molecule type" value="Genomic_DNA"/>
</dbReference>
<evidence type="ECO:0000313" key="1">
    <source>
        <dbReference type="EMBL" id="SVA86664.1"/>
    </source>
</evidence>
<proteinExistence type="predicted"/>
<name>A0A381ZC18_9ZZZZ</name>
<reference evidence="1" key="1">
    <citation type="submission" date="2018-05" db="EMBL/GenBank/DDBJ databases">
        <authorList>
            <person name="Lanie J.A."/>
            <person name="Ng W.-L."/>
            <person name="Kazmierczak K.M."/>
            <person name="Andrzejewski T.M."/>
            <person name="Davidsen T.M."/>
            <person name="Wayne K.J."/>
            <person name="Tettelin H."/>
            <person name="Glass J.I."/>
            <person name="Rusch D."/>
            <person name="Podicherti R."/>
            <person name="Tsui H.-C.T."/>
            <person name="Winkler M.E."/>
        </authorList>
    </citation>
    <scope>NUCLEOTIDE SEQUENCE</scope>
</reference>
<sequence>MLMGGEDRWIAVFVLYVCLTTTVAKAQESILHHIPPENSSAGESVTLIAALFSDVRVIEAKLFIRETNSLNFTEEELNFSGSTWKFTIPSDRITQAGLEYAIIFRLDDGSTLAFPRGDPLKNPYNLVIGPPRKSDRSFGRRESFFIDGVDFEKKDFLVLSPEPGSIIIPGDEVIAVSFFNIPDIDTTSIKIKLDGVDFTSLASIGGGIISLIPGELNPGPHSIIVESKTKYNEQIRPLTWIFNTAAGEMSILDAINYNGKFDGRLSSQASEAQAINYSEVNGKFNVDINWAG</sequence>